<dbReference type="PANTHER" id="PTHR30146:SF155">
    <property type="entry name" value="ALANINE RACEMASE"/>
    <property type="match status" value="1"/>
</dbReference>
<dbReference type="Pfam" id="PF08220">
    <property type="entry name" value="HTH_DeoR"/>
    <property type="match status" value="1"/>
</dbReference>
<dbReference type="InterPro" id="IPR001034">
    <property type="entry name" value="DeoR_HTH"/>
</dbReference>
<dbReference type="GO" id="GO:0000976">
    <property type="term" value="F:transcription cis-regulatory region binding"/>
    <property type="evidence" value="ECO:0007669"/>
    <property type="project" value="TreeGrafter"/>
</dbReference>
<evidence type="ECO:0000256" key="2">
    <source>
        <dbReference type="ARBA" id="ARBA00023125"/>
    </source>
</evidence>
<evidence type="ECO:0000313" key="5">
    <source>
        <dbReference type="EMBL" id="NGO15487.1"/>
    </source>
</evidence>
<accession>A0A6G4VNZ9</accession>
<evidence type="ECO:0000256" key="3">
    <source>
        <dbReference type="ARBA" id="ARBA00023163"/>
    </source>
</evidence>
<evidence type="ECO:0000313" key="6">
    <source>
        <dbReference type="Proteomes" id="UP000472335"/>
    </source>
</evidence>
<dbReference type="SUPFAM" id="SSF53822">
    <property type="entry name" value="Periplasmic binding protein-like I"/>
    <property type="match status" value="1"/>
</dbReference>
<sequence length="366" mass="39082">MRESAEKRQTRIAEVVRDRGVARITDLADELGVSVVTVRRDVEELARRGEVRRGHGVARSLRPVPEVSTAGGDAVAMIVPERNTYLTDAVQAAREAAEKAGLRLALHIAADESGAEREAVREAVRQALDAGARGLLLSPHWRTQAEADADHSWLSDLDVPTVLVERRPARTSALYPLDCVRSDHAYGVHLALGHLVGLGHRRIVLAARDDSPTARAIRAEFTEQTAARGLAEGCRTILSSRTAGPDPRAADPRAAELAEVLADSGATAVLIHSDRDALVLVQRLQAAGIDVPGQCSVVAYNDVVADMGPVPLTAVAPPKAELGRVGLDLLLRRLDMAREGLRPGATRHLELLPGLVIRESTAPPAA</sequence>
<keyword evidence="6" id="KW-1185">Reference proteome</keyword>
<keyword evidence="3" id="KW-0804">Transcription</keyword>
<dbReference type="InterPro" id="IPR036388">
    <property type="entry name" value="WH-like_DNA-bd_sf"/>
</dbReference>
<dbReference type="PANTHER" id="PTHR30146">
    <property type="entry name" value="LACI-RELATED TRANSCRIPTIONAL REPRESSOR"/>
    <property type="match status" value="1"/>
</dbReference>
<dbReference type="Gene3D" id="3.40.50.2300">
    <property type="match status" value="2"/>
</dbReference>
<dbReference type="Gene3D" id="1.10.10.10">
    <property type="entry name" value="Winged helix-like DNA-binding domain superfamily/Winged helix DNA-binding domain"/>
    <property type="match status" value="1"/>
</dbReference>
<dbReference type="SMART" id="SM00420">
    <property type="entry name" value="HTH_DEOR"/>
    <property type="match status" value="1"/>
</dbReference>
<dbReference type="GO" id="GO:0003700">
    <property type="term" value="F:DNA-binding transcription factor activity"/>
    <property type="evidence" value="ECO:0007669"/>
    <property type="project" value="InterPro"/>
</dbReference>
<organism evidence="5 6">
    <name type="scientific">Streptomyces scabichelini</name>
    <dbReference type="NCBI Taxonomy" id="2711217"/>
    <lineage>
        <taxon>Bacteria</taxon>
        <taxon>Bacillati</taxon>
        <taxon>Actinomycetota</taxon>
        <taxon>Actinomycetes</taxon>
        <taxon>Kitasatosporales</taxon>
        <taxon>Streptomycetaceae</taxon>
        <taxon>Streptomyces</taxon>
    </lineage>
</organism>
<dbReference type="EMBL" id="JAAKZY010000403">
    <property type="protein sequence ID" value="NGO15487.1"/>
    <property type="molecule type" value="Genomic_DNA"/>
</dbReference>
<dbReference type="PRINTS" id="PR00037">
    <property type="entry name" value="HTHLACR"/>
</dbReference>
<dbReference type="SUPFAM" id="SSF46785">
    <property type="entry name" value="Winged helix' DNA-binding domain"/>
    <property type="match status" value="1"/>
</dbReference>
<keyword evidence="2" id="KW-0238">DNA-binding</keyword>
<proteinExistence type="predicted"/>
<reference evidence="5 6" key="1">
    <citation type="submission" date="2020-02" db="EMBL/GenBank/DDBJ databases">
        <title>Whole-genome analyses of novel actinobacteria.</title>
        <authorList>
            <person name="Sahin N."/>
            <person name="Gencbay T."/>
        </authorList>
    </citation>
    <scope>NUCLEOTIDE SEQUENCE [LARGE SCALE GENOMIC DNA]</scope>
    <source>
        <strain evidence="5 6">HC44</strain>
    </source>
</reference>
<gene>
    <name evidence="5" type="ORF">G5C60_49930</name>
</gene>
<dbReference type="PROSITE" id="PS51000">
    <property type="entry name" value="HTH_DEOR_2"/>
    <property type="match status" value="1"/>
</dbReference>
<dbReference type="RefSeq" id="WP_165270835.1">
    <property type="nucleotide sequence ID" value="NZ_JAAKZY010000403.1"/>
</dbReference>
<dbReference type="AlphaFoldDB" id="A0A6G4VNZ9"/>
<dbReference type="InterPro" id="IPR046335">
    <property type="entry name" value="LacI/GalR-like_sensor"/>
</dbReference>
<evidence type="ECO:0000259" key="4">
    <source>
        <dbReference type="PROSITE" id="PS51000"/>
    </source>
</evidence>
<keyword evidence="1" id="KW-0805">Transcription regulation</keyword>
<name>A0A6G4VNZ9_9ACTN</name>
<dbReference type="Pfam" id="PF13377">
    <property type="entry name" value="Peripla_BP_3"/>
    <property type="match status" value="1"/>
</dbReference>
<dbReference type="PROSITE" id="PS00894">
    <property type="entry name" value="HTH_DEOR_1"/>
    <property type="match status" value="1"/>
</dbReference>
<protein>
    <submittedName>
        <fullName evidence="5">LacI family transcriptional regulator</fullName>
    </submittedName>
</protein>
<dbReference type="Proteomes" id="UP000472335">
    <property type="component" value="Unassembled WGS sequence"/>
</dbReference>
<dbReference type="InterPro" id="IPR018356">
    <property type="entry name" value="Tscrpt_reg_HTH_DeoR_CS"/>
</dbReference>
<evidence type="ECO:0000256" key="1">
    <source>
        <dbReference type="ARBA" id="ARBA00023015"/>
    </source>
</evidence>
<comment type="caution">
    <text evidence="5">The sequence shown here is derived from an EMBL/GenBank/DDBJ whole genome shotgun (WGS) entry which is preliminary data.</text>
</comment>
<dbReference type="InterPro" id="IPR036390">
    <property type="entry name" value="WH_DNA-bd_sf"/>
</dbReference>
<feature type="domain" description="HTH deoR-type" evidence="4">
    <location>
        <begin position="5"/>
        <end position="60"/>
    </location>
</feature>
<dbReference type="InterPro" id="IPR028082">
    <property type="entry name" value="Peripla_BP_I"/>
</dbReference>